<dbReference type="AlphaFoldDB" id="A0A919BHG7"/>
<feature type="signal peptide" evidence="1">
    <location>
        <begin position="1"/>
        <end position="22"/>
    </location>
</feature>
<evidence type="ECO:0000256" key="1">
    <source>
        <dbReference type="SAM" id="SignalP"/>
    </source>
</evidence>
<accession>A0A919BHG7</accession>
<evidence type="ECO:0000313" key="2">
    <source>
        <dbReference type="EMBL" id="GHF89692.1"/>
    </source>
</evidence>
<evidence type="ECO:0008006" key="4">
    <source>
        <dbReference type="Google" id="ProtNLM"/>
    </source>
</evidence>
<dbReference type="RefSeq" id="WP_189769200.1">
    <property type="nucleotide sequence ID" value="NZ_BNCK01000003.1"/>
</dbReference>
<reference evidence="2" key="2">
    <citation type="submission" date="2020-09" db="EMBL/GenBank/DDBJ databases">
        <authorList>
            <person name="Sun Q."/>
            <person name="Kim S."/>
        </authorList>
    </citation>
    <scope>NUCLEOTIDE SEQUENCE</scope>
    <source>
        <strain evidence="2">KCTC 42731</strain>
    </source>
</reference>
<gene>
    <name evidence="2" type="ORF">GCM10017161_16970</name>
</gene>
<reference evidence="2" key="1">
    <citation type="journal article" date="2014" name="Int. J. Syst. Evol. Microbiol.">
        <title>Complete genome sequence of Corynebacterium casei LMG S-19264T (=DSM 44701T), isolated from a smear-ripened cheese.</title>
        <authorList>
            <consortium name="US DOE Joint Genome Institute (JGI-PGF)"/>
            <person name="Walter F."/>
            <person name="Albersmeier A."/>
            <person name="Kalinowski J."/>
            <person name="Ruckert C."/>
        </authorList>
    </citation>
    <scope>NUCLEOTIDE SEQUENCE</scope>
    <source>
        <strain evidence="2">KCTC 42731</strain>
    </source>
</reference>
<evidence type="ECO:0000313" key="3">
    <source>
        <dbReference type="Proteomes" id="UP000623842"/>
    </source>
</evidence>
<comment type="caution">
    <text evidence="2">The sequence shown here is derived from an EMBL/GenBank/DDBJ whole genome shotgun (WGS) entry which is preliminary data.</text>
</comment>
<organism evidence="2 3">
    <name type="scientific">Thalassotalea marina</name>
    <dbReference type="NCBI Taxonomy" id="1673741"/>
    <lineage>
        <taxon>Bacteria</taxon>
        <taxon>Pseudomonadati</taxon>
        <taxon>Pseudomonadota</taxon>
        <taxon>Gammaproteobacteria</taxon>
        <taxon>Alteromonadales</taxon>
        <taxon>Colwelliaceae</taxon>
        <taxon>Thalassotalea</taxon>
    </lineage>
</organism>
<dbReference type="EMBL" id="BNCK01000003">
    <property type="protein sequence ID" value="GHF89692.1"/>
    <property type="molecule type" value="Genomic_DNA"/>
</dbReference>
<name>A0A919BHG7_9GAMM</name>
<keyword evidence="3" id="KW-1185">Reference proteome</keyword>
<feature type="chain" id="PRO_5037748848" description="Gll3595 protein" evidence="1">
    <location>
        <begin position="23"/>
        <end position="248"/>
    </location>
</feature>
<proteinExistence type="predicted"/>
<protein>
    <recommendedName>
        <fullName evidence="4">Gll3595 protein</fullName>
    </recommendedName>
</protein>
<dbReference type="Proteomes" id="UP000623842">
    <property type="component" value="Unassembled WGS sequence"/>
</dbReference>
<sequence length="248" mass="26267">MKLTATITALACISLAYSSSTAAHDKHQGHILASKSPETLASFDIVHAKVTTQGAHLVFQQAVNGKAGIDKPKANGQLAGAEVYSYVWPTTLNSASVGFDADQGILALALTIHPDFDDTPLYDEDNDGNKTNDGDNWHSHWVVLVPDDSCGKGALKVKDIAANTSPKLPATWPELPLFIDSPGFDFSIENSEVLVKVPLSSVGFAQNFSFDGVTAGLRVNQQVHAPLLCVAKVFDVASGDLSLPGKVK</sequence>
<keyword evidence="1" id="KW-0732">Signal</keyword>